<dbReference type="InterPro" id="IPR036867">
    <property type="entry name" value="R3H_dom_sf"/>
</dbReference>
<reference evidence="5" key="1">
    <citation type="journal article" date="2017" name="Nat. Commun.">
        <title>The asparagus genome sheds light on the origin and evolution of a young Y chromosome.</title>
        <authorList>
            <person name="Harkess A."/>
            <person name="Zhou J."/>
            <person name="Xu C."/>
            <person name="Bowers J.E."/>
            <person name="Van der Hulst R."/>
            <person name="Ayyampalayam S."/>
            <person name="Mercati F."/>
            <person name="Riccardi P."/>
            <person name="McKain M.R."/>
            <person name="Kakrana A."/>
            <person name="Tang H."/>
            <person name="Ray J."/>
            <person name="Groenendijk J."/>
            <person name="Arikit S."/>
            <person name="Mathioni S.M."/>
            <person name="Nakano M."/>
            <person name="Shan H."/>
            <person name="Telgmann-Rauber A."/>
            <person name="Kanno A."/>
            <person name="Yue Z."/>
            <person name="Chen H."/>
            <person name="Li W."/>
            <person name="Chen Y."/>
            <person name="Xu X."/>
            <person name="Zhang Y."/>
            <person name="Luo S."/>
            <person name="Chen H."/>
            <person name="Gao J."/>
            <person name="Mao Z."/>
            <person name="Pires J.C."/>
            <person name="Luo M."/>
            <person name="Kudrna D."/>
            <person name="Wing R.A."/>
            <person name="Meyers B.C."/>
            <person name="Yi K."/>
            <person name="Kong H."/>
            <person name="Lavrijsen P."/>
            <person name="Sunseri F."/>
            <person name="Falavigna A."/>
            <person name="Ye Y."/>
            <person name="Leebens-Mack J.H."/>
            <person name="Chen G."/>
        </authorList>
    </citation>
    <scope>NUCLEOTIDE SEQUENCE [LARGE SCALE GENOMIC DNA]</scope>
    <source>
        <strain evidence="5">cv. DH0086</strain>
    </source>
</reference>
<accession>A0A5P1FIV3</accession>
<dbReference type="PANTHER" id="PTHR15672:SF15">
    <property type="entry name" value="SINGLE-STRANDED NUCLEIC ACID BINDING R3H PROTEIN"/>
    <property type="match status" value="1"/>
</dbReference>
<sequence length="364" mass="41012">MESSPVFLPYAGPAQGSIAGAVEEEKGKENEISSQVDQFLVEAIENPRHRLTVLRMELDIQKFMQNPDQHQFEFQHFPTSYLRCAAHRVAQHYGLQTSALDYTVDGPGSKIVARKTPESKFPAICLSDIPLKQPETNKPHKVKIAILPRQDKPSMADSVHLGMKRNTMRTVEEREEEYDKARARIFNGSSKPVIGPSSISATVDKSNICPSSDGQESYKTSIDTSEKNSAKDGASRVAIFRDREKDMTDPDYDRSYTRYNKGITPSHSFNLAPCNVLQPSPVQFQESISHLGQLPATQPLVSYRLSDPPMSPYVPVGRNQTPVDTVYMQWPNPAVMYAQSYVRRPSLQAPVYQQPLSFERWQSY</sequence>
<evidence type="ECO:0000256" key="1">
    <source>
        <dbReference type="ARBA" id="ARBA00022553"/>
    </source>
</evidence>
<dbReference type="PROSITE" id="PS51673">
    <property type="entry name" value="SUZ"/>
    <property type="match status" value="1"/>
</dbReference>
<keyword evidence="5" id="KW-1185">Reference proteome</keyword>
<dbReference type="Proteomes" id="UP000243459">
    <property type="component" value="Chromosome 2"/>
</dbReference>
<dbReference type="Gramene" id="ONK78248">
    <property type="protein sequence ID" value="ONK78248"/>
    <property type="gene ID" value="A4U43_C02F16200"/>
</dbReference>
<protein>
    <recommendedName>
        <fullName evidence="3">SUZ domain-containing protein</fullName>
    </recommendedName>
</protein>
<organism evidence="4 5">
    <name type="scientific">Asparagus officinalis</name>
    <name type="common">Garden asparagus</name>
    <dbReference type="NCBI Taxonomy" id="4686"/>
    <lineage>
        <taxon>Eukaryota</taxon>
        <taxon>Viridiplantae</taxon>
        <taxon>Streptophyta</taxon>
        <taxon>Embryophyta</taxon>
        <taxon>Tracheophyta</taxon>
        <taxon>Spermatophyta</taxon>
        <taxon>Magnoliopsida</taxon>
        <taxon>Liliopsida</taxon>
        <taxon>Asparagales</taxon>
        <taxon>Asparagaceae</taxon>
        <taxon>Asparagoideae</taxon>
        <taxon>Asparagus</taxon>
    </lineage>
</organism>
<dbReference type="EMBL" id="CM007382">
    <property type="protein sequence ID" value="ONK78248.1"/>
    <property type="molecule type" value="Genomic_DNA"/>
</dbReference>
<dbReference type="GO" id="GO:0003676">
    <property type="term" value="F:nucleic acid binding"/>
    <property type="evidence" value="ECO:0007669"/>
    <property type="project" value="InterPro"/>
</dbReference>
<feature type="compositionally biased region" description="Basic and acidic residues" evidence="2">
    <location>
        <begin position="224"/>
        <end position="234"/>
    </location>
</feature>
<dbReference type="OMA" id="RCFLEHE"/>
<name>A0A5P1FIV3_ASPOF</name>
<evidence type="ECO:0000259" key="3">
    <source>
        <dbReference type="PROSITE" id="PS51673"/>
    </source>
</evidence>
<dbReference type="InterPro" id="IPR001374">
    <property type="entry name" value="R3H_dom"/>
</dbReference>
<keyword evidence="1" id="KW-0597">Phosphoprotein</keyword>
<dbReference type="Pfam" id="PF01424">
    <property type="entry name" value="R3H"/>
    <property type="match status" value="1"/>
</dbReference>
<feature type="domain" description="SUZ" evidence="3">
    <location>
        <begin position="120"/>
        <end position="190"/>
    </location>
</feature>
<evidence type="ECO:0000313" key="4">
    <source>
        <dbReference type="EMBL" id="ONK78248.1"/>
    </source>
</evidence>
<dbReference type="PANTHER" id="PTHR15672">
    <property type="entry name" value="CAMP-REGULATED PHOSPHOPROTEIN 21 RELATED R3H DOMAIN CONTAINING PROTEIN"/>
    <property type="match status" value="1"/>
</dbReference>
<dbReference type="Gene3D" id="3.30.1370.50">
    <property type="entry name" value="R3H-like domain"/>
    <property type="match status" value="1"/>
</dbReference>
<dbReference type="AlphaFoldDB" id="A0A5P1FIV3"/>
<dbReference type="SUPFAM" id="SSF82708">
    <property type="entry name" value="R3H domain"/>
    <property type="match status" value="1"/>
</dbReference>
<feature type="region of interest" description="Disordered" evidence="2">
    <location>
        <begin position="204"/>
        <end position="234"/>
    </location>
</feature>
<dbReference type="CDD" id="cd02642">
    <property type="entry name" value="R3H_encore_like"/>
    <property type="match status" value="1"/>
</dbReference>
<proteinExistence type="predicted"/>
<dbReference type="InterPro" id="IPR024771">
    <property type="entry name" value="SUZ"/>
</dbReference>
<dbReference type="SMART" id="SM00393">
    <property type="entry name" value="R3H"/>
    <property type="match status" value="1"/>
</dbReference>
<dbReference type="InterPro" id="IPR051937">
    <property type="entry name" value="R3H_domain_containing"/>
</dbReference>
<feature type="compositionally biased region" description="Polar residues" evidence="2">
    <location>
        <begin position="204"/>
        <end position="223"/>
    </location>
</feature>
<evidence type="ECO:0000256" key="2">
    <source>
        <dbReference type="SAM" id="MobiDB-lite"/>
    </source>
</evidence>
<gene>
    <name evidence="4" type="ORF">A4U43_C02F16200</name>
</gene>
<evidence type="ECO:0000313" key="5">
    <source>
        <dbReference type="Proteomes" id="UP000243459"/>
    </source>
</evidence>
<dbReference type="Pfam" id="PF12752">
    <property type="entry name" value="SUZ"/>
    <property type="match status" value="1"/>
</dbReference>